<dbReference type="Proteomes" id="UP000887579">
    <property type="component" value="Unplaced"/>
</dbReference>
<evidence type="ECO:0000313" key="1">
    <source>
        <dbReference type="Proteomes" id="UP000887579"/>
    </source>
</evidence>
<proteinExistence type="predicted"/>
<dbReference type="WBParaSite" id="ES5_v2.g19588.t1">
    <property type="protein sequence ID" value="ES5_v2.g19588.t1"/>
    <property type="gene ID" value="ES5_v2.g19588"/>
</dbReference>
<name>A0AC34FQZ7_9BILA</name>
<evidence type="ECO:0000313" key="2">
    <source>
        <dbReference type="WBParaSite" id="ES5_v2.g19588.t1"/>
    </source>
</evidence>
<accession>A0AC34FQZ7</accession>
<sequence>MMKFKERIGELEKNMAYKKAFHASSPHVGETLRRSHNLFLAGSNPSFILSLYVDQSFEESNWQQSCYPNQQFNHAPLEEEWMLSPTAFGLLEDQQEENPFNSMDSNNLYETVFLTGPLPPPPLMTNALNNPQVLSLEKNQRNRVPSKPHFHSNMAQRPFYYPYRDKIVVTGQQIVTDTQCISNTSVPHASTNIYDSTTTPLNYNTSPYSSAAAYTNCCTQSSPVAQVPSISGTSFDQVDYNSSNCFEPIYYSTDVCQDYGNTATSSEKSVNDWIQYLHSDDEGTSFEEPLGINCDTLFPEFVEEDLTMLDTILAEEAFPAEIDIPYQPQQDMPMPAGSSASPQYQYLPEQQQPQQSQQQPQVIQYIPIAPKPADYQRHPSQSLSPTSSTSSSTANQSQSRKRQRISFGNSEEEYRIKRDLNNLASAKSRQKKREQQEFMKLERVRLESRNRQLKNEVEEFDRQIATLKEILYSKIKK</sequence>
<organism evidence="1 2">
    <name type="scientific">Panagrolaimus sp. ES5</name>
    <dbReference type="NCBI Taxonomy" id="591445"/>
    <lineage>
        <taxon>Eukaryota</taxon>
        <taxon>Metazoa</taxon>
        <taxon>Ecdysozoa</taxon>
        <taxon>Nematoda</taxon>
        <taxon>Chromadorea</taxon>
        <taxon>Rhabditida</taxon>
        <taxon>Tylenchina</taxon>
        <taxon>Panagrolaimomorpha</taxon>
        <taxon>Panagrolaimoidea</taxon>
        <taxon>Panagrolaimidae</taxon>
        <taxon>Panagrolaimus</taxon>
    </lineage>
</organism>
<protein>
    <submittedName>
        <fullName evidence="2">BZIP domain-containing protein</fullName>
    </submittedName>
</protein>
<reference evidence="2" key="1">
    <citation type="submission" date="2022-11" db="UniProtKB">
        <authorList>
            <consortium name="WormBaseParasite"/>
        </authorList>
    </citation>
    <scope>IDENTIFICATION</scope>
</reference>